<dbReference type="CDD" id="cd00096">
    <property type="entry name" value="Ig"/>
    <property type="match status" value="1"/>
</dbReference>
<dbReference type="Pfam" id="PF19190">
    <property type="entry name" value="BACON_2"/>
    <property type="match status" value="1"/>
</dbReference>
<dbReference type="Gene3D" id="1.50.10.20">
    <property type="match status" value="1"/>
</dbReference>
<evidence type="ECO:0000313" key="6">
    <source>
        <dbReference type="Proteomes" id="UP000003688"/>
    </source>
</evidence>
<evidence type="ECO:0000313" key="5">
    <source>
        <dbReference type="EMBL" id="EEF57646.1"/>
    </source>
</evidence>
<dbReference type="Gene3D" id="2.60.120.200">
    <property type="match status" value="1"/>
</dbReference>
<dbReference type="InterPro" id="IPR024361">
    <property type="entry name" value="BACON"/>
</dbReference>
<dbReference type="InterPro" id="IPR013783">
    <property type="entry name" value="Ig-like_fold"/>
</dbReference>
<dbReference type="SMART" id="SM00736">
    <property type="entry name" value="CADG"/>
    <property type="match status" value="1"/>
</dbReference>
<accession>B9XRA3</accession>
<dbReference type="PANTHER" id="PTHR47791">
    <property type="entry name" value="MEIOTICALLY UP-REGULATED GENE 191 PROTEIN"/>
    <property type="match status" value="1"/>
</dbReference>
<dbReference type="SUPFAM" id="SSF49899">
    <property type="entry name" value="Concanavalin A-like lectins/glucanases"/>
    <property type="match status" value="1"/>
</dbReference>
<dbReference type="Pfam" id="PF17963">
    <property type="entry name" value="Big_9"/>
    <property type="match status" value="1"/>
</dbReference>
<protein>
    <submittedName>
        <fullName evidence="5">Glycoside hydrolase family 76</fullName>
    </submittedName>
</protein>
<dbReference type="GO" id="GO:0016020">
    <property type="term" value="C:membrane"/>
    <property type="evidence" value="ECO:0007669"/>
    <property type="project" value="InterPro"/>
</dbReference>
<dbReference type="OrthoDB" id="188144at2"/>
<dbReference type="Pfam" id="PF03663">
    <property type="entry name" value="Glyco_hydro_76"/>
    <property type="match status" value="1"/>
</dbReference>
<dbReference type="GO" id="GO:0016787">
    <property type="term" value="F:hydrolase activity"/>
    <property type="evidence" value="ECO:0007669"/>
    <property type="project" value="UniProtKB-KW"/>
</dbReference>
<comment type="caution">
    <text evidence="5">The sequence shown here is derived from an EMBL/GenBank/DDBJ whole genome shotgun (WGS) entry which is preliminary data.</text>
</comment>
<proteinExistence type="predicted"/>
<dbReference type="InterPro" id="IPR013320">
    <property type="entry name" value="ConA-like_dom_sf"/>
</dbReference>
<dbReference type="Pfam" id="PF13385">
    <property type="entry name" value="Laminin_G_3"/>
    <property type="match status" value="1"/>
</dbReference>
<dbReference type="SUPFAM" id="SSF49313">
    <property type="entry name" value="Cadherin-like"/>
    <property type="match status" value="1"/>
</dbReference>
<dbReference type="InterPro" id="IPR007110">
    <property type="entry name" value="Ig-like_dom"/>
</dbReference>
<dbReference type="AlphaFoldDB" id="B9XRA3"/>
<feature type="domain" description="Ig-like" evidence="4">
    <location>
        <begin position="676"/>
        <end position="765"/>
    </location>
</feature>
<name>B9XRA3_PEDPL</name>
<dbReference type="GO" id="GO:0005509">
    <property type="term" value="F:calcium ion binding"/>
    <property type="evidence" value="ECO:0007669"/>
    <property type="project" value="InterPro"/>
</dbReference>
<sequence precursor="true">MNEVKKWLASLLIVLCGGISVSAFTMTDADTIFTAYNNAFLVGGYYAGWWTGAEEIEMAEDAYDNYPSTARQTIVLNACNQFISHHGSSWTVAGGNFNNYNDDISWAVIAFTRGYQITGNTTFRDVAKNNWDAMYARAWDTNFTGGGLWWSTDNMYKNAAVHGPAAIGACLLYNIYGDSSYLTKAQAIYGWERRVLFNPGNGSIADGITYSNTFTSGGALTYNQGTFIGAANLLYRATGLPNYYQDAVLAGKYTQNSMTSSAGILPEYSSGTDLSGFNGIFARWMARFAKDQNLWTAFGPWLTTNANAAWSVRNNNNLAWQKWATPLGTNVPDSWGCSAAVVVMQVADPSPADALQITPRSGFVVVAQRTLAPNAASSNLVLTNTSAAAINWSLVNTSAWLIVSASSGTLATAGPATNVLVSLVPSATTNLAAGRYYTTVLFTNLSSGIVQGRSFKLIVSAGNAPITLTGFNASIIAPNSATASAPGAFAFDAPNNYGFYQAGLSGGTRGLPPDGAFTSPLDGSSVFQFTYGSTNALVLGYTYPSSATLTLATPQAYNSITLLACSANAASGIGTFVLNFTNGTHSQVFNFNAQDWFGTTNNVSIQGFGRLRLGGSFGPEDNGASNPNLYQTTINLVALGINQPIASITFTKPSGAGAQQTTGIFAVSGAVMPAAPALGVQPQSIANNQPAQGATFSAVATGTPPLAYQWYYSADGSAGSYAPLNDQTNTSLVLNPVLQATNAGSYVMVVTNAYGAVTSSIATLAVYRAPVIVQQPTPANLYVFSGASNTWTMSVNAALPVSYFWSLNGTPISIGASSTLKLTNLQPTNSGNYTVVVSNAFGSVTSSIASLTVVSSPTYPLAQTILADHPLGYWRLDETSGTVAHDYISGNNGIYSSKVLLGQTGDNLVDTHKSARFGFLATSNSCVTNIIADFATTGNATFSVEAWVNGGSQTTDAGLITKGYGNGGEQFNLDCGGGGHAFRFFVRDASGATHAAVSSVVPNNQWHHLVAVCDQVNGHVYLYVDGVNAASGTIGVNTGLLGSALPVSIGARQSGAATADDLQFVGYMEEVAIYKYALSSNQVTAHFVTATNRAPKFFSDPFAVAGITAGQSYSGTLATSASDPNGDTMTFTKVNGPAWLSVSGNGGLSGTPVSSDTGTNVFLMKVTDPGGLSSTATMNLPVAAAPAIASSAVLQGTNLMLNWSGGIAPFQIEQATNLINPVWVSFGAATSANSLSVPATNGAAYYRIRGQ</sequence>
<dbReference type="InterPro" id="IPR006644">
    <property type="entry name" value="Cadg"/>
</dbReference>
<keyword evidence="1 3" id="KW-0732">Signal</keyword>
<dbReference type="InterPro" id="IPR015919">
    <property type="entry name" value="Cadherin-like_sf"/>
</dbReference>
<feature type="domain" description="Ig-like" evidence="4">
    <location>
        <begin position="770"/>
        <end position="852"/>
    </location>
</feature>
<organism evidence="5 6">
    <name type="scientific">Pedosphaera parvula (strain Ellin514)</name>
    <dbReference type="NCBI Taxonomy" id="320771"/>
    <lineage>
        <taxon>Bacteria</taxon>
        <taxon>Pseudomonadati</taxon>
        <taxon>Verrucomicrobiota</taxon>
        <taxon>Pedosphaerae</taxon>
        <taxon>Pedosphaerales</taxon>
        <taxon>Pedosphaeraceae</taxon>
        <taxon>Pedosphaera</taxon>
    </lineage>
</organism>
<dbReference type="InterPro" id="IPR053169">
    <property type="entry name" value="MUG_Protein"/>
</dbReference>
<evidence type="ECO:0000256" key="2">
    <source>
        <dbReference type="ARBA" id="ARBA00023157"/>
    </source>
</evidence>
<evidence type="ECO:0000256" key="3">
    <source>
        <dbReference type="SAM" id="SignalP"/>
    </source>
</evidence>
<dbReference type="GO" id="GO:0005975">
    <property type="term" value="P:carbohydrate metabolic process"/>
    <property type="evidence" value="ECO:0007669"/>
    <property type="project" value="InterPro"/>
</dbReference>
<dbReference type="Proteomes" id="UP000003688">
    <property type="component" value="Unassembled WGS sequence"/>
</dbReference>
<dbReference type="InterPro" id="IPR003599">
    <property type="entry name" value="Ig_sub"/>
</dbReference>
<dbReference type="RefSeq" id="WP_007418336.1">
    <property type="nucleotide sequence ID" value="NZ_ABOX02000061.1"/>
</dbReference>
<evidence type="ECO:0000259" key="4">
    <source>
        <dbReference type="PROSITE" id="PS50835"/>
    </source>
</evidence>
<feature type="signal peptide" evidence="3">
    <location>
        <begin position="1"/>
        <end position="25"/>
    </location>
</feature>
<evidence type="ECO:0000256" key="1">
    <source>
        <dbReference type="ARBA" id="ARBA00022729"/>
    </source>
</evidence>
<dbReference type="PROSITE" id="PS50835">
    <property type="entry name" value="IG_LIKE"/>
    <property type="match status" value="2"/>
</dbReference>
<gene>
    <name evidence="5" type="ORF">Cflav_PD0751</name>
</gene>
<dbReference type="InterPro" id="IPR036179">
    <property type="entry name" value="Ig-like_dom_sf"/>
</dbReference>
<dbReference type="Gene3D" id="2.60.40.10">
    <property type="entry name" value="Immunoglobulins"/>
    <property type="match status" value="3"/>
</dbReference>
<reference evidence="5 6" key="1">
    <citation type="journal article" date="2011" name="J. Bacteriol.">
        <title>Genome sequence of 'Pedosphaera parvula' Ellin514, an aerobic Verrucomicrobial isolate from pasture soil.</title>
        <authorList>
            <person name="Kant R."/>
            <person name="van Passel M.W."/>
            <person name="Sangwan P."/>
            <person name="Palva A."/>
            <person name="Lucas S."/>
            <person name="Copeland A."/>
            <person name="Lapidus A."/>
            <person name="Glavina Del Rio T."/>
            <person name="Dalin E."/>
            <person name="Tice H."/>
            <person name="Bruce D."/>
            <person name="Goodwin L."/>
            <person name="Pitluck S."/>
            <person name="Chertkov O."/>
            <person name="Larimer F.W."/>
            <person name="Land M.L."/>
            <person name="Hauser L."/>
            <person name="Brettin T.S."/>
            <person name="Detter J.C."/>
            <person name="Han S."/>
            <person name="de Vos W.M."/>
            <person name="Janssen P.H."/>
            <person name="Smidt H."/>
        </authorList>
    </citation>
    <scope>NUCLEOTIDE SEQUENCE [LARGE SCALE GENOMIC DNA]</scope>
    <source>
        <strain evidence="5 6">Ellin514</strain>
    </source>
</reference>
<dbReference type="InterPro" id="IPR005198">
    <property type="entry name" value="Glyco_hydro_76"/>
</dbReference>
<keyword evidence="6" id="KW-1185">Reference proteome</keyword>
<keyword evidence="2" id="KW-1015">Disulfide bond</keyword>
<dbReference type="InterPro" id="IPR008928">
    <property type="entry name" value="6-hairpin_glycosidase_sf"/>
</dbReference>
<dbReference type="SUPFAM" id="SSF48208">
    <property type="entry name" value="Six-hairpin glycosidases"/>
    <property type="match status" value="1"/>
</dbReference>
<dbReference type="SUPFAM" id="SSF48726">
    <property type="entry name" value="Immunoglobulin"/>
    <property type="match status" value="2"/>
</dbReference>
<dbReference type="PANTHER" id="PTHR47791:SF3">
    <property type="entry name" value="MEIOTICALLY UP-REGULATED GENE 191 PROTEIN"/>
    <property type="match status" value="1"/>
</dbReference>
<dbReference type="SMART" id="SM00409">
    <property type="entry name" value="IG"/>
    <property type="match status" value="2"/>
</dbReference>
<dbReference type="EMBL" id="ABOX02000061">
    <property type="protein sequence ID" value="EEF57646.1"/>
    <property type="molecule type" value="Genomic_DNA"/>
</dbReference>
<dbReference type="STRING" id="320771.Cflav_PD0751"/>
<keyword evidence="5" id="KW-0378">Hydrolase</keyword>
<dbReference type="SMART" id="SM00560">
    <property type="entry name" value="LamGL"/>
    <property type="match status" value="1"/>
</dbReference>
<feature type="chain" id="PRO_5002893395" evidence="3">
    <location>
        <begin position="26"/>
        <end position="1251"/>
    </location>
</feature>
<dbReference type="InterPro" id="IPR006558">
    <property type="entry name" value="LamG-like"/>
</dbReference>